<evidence type="ECO:0000313" key="3">
    <source>
        <dbReference type="EMBL" id="PVU89016.1"/>
    </source>
</evidence>
<dbReference type="Proteomes" id="UP000245383">
    <property type="component" value="Unassembled WGS sequence"/>
</dbReference>
<dbReference type="Gene3D" id="3.40.50.1820">
    <property type="entry name" value="alpha/beta hydrolase"/>
    <property type="match status" value="2"/>
</dbReference>
<dbReference type="InterPro" id="IPR029058">
    <property type="entry name" value="AB_hydrolase_fold"/>
</dbReference>
<dbReference type="GO" id="GO:0019433">
    <property type="term" value="P:triglyceride catabolic process"/>
    <property type="evidence" value="ECO:0007669"/>
    <property type="project" value="TreeGrafter"/>
</dbReference>
<feature type="compositionally biased region" description="Low complexity" evidence="1">
    <location>
        <begin position="478"/>
        <end position="503"/>
    </location>
</feature>
<feature type="compositionally biased region" description="Basic residues" evidence="1">
    <location>
        <begin position="1159"/>
        <end position="1168"/>
    </location>
</feature>
<dbReference type="AlphaFoldDB" id="A0A2T9Y9L8"/>
<feature type="compositionally biased region" description="Polar residues" evidence="1">
    <location>
        <begin position="1053"/>
        <end position="1075"/>
    </location>
</feature>
<dbReference type="STRING" id="133385.A0A2T9Y9L8"/>
<keyword evidence="4" id="KW-1185">Reference proteome</keyword>
<sequence length="1200" mass="134680">MLDYLLGKPSIRVRRIQTLVITLLALILIKKKNPPKILSILQDLTSKYPFWKVMVVWSALLHLIEHGDDVFGLSDNIAAHILSSTDAGFWTAMFIRPKPLRDFLSIVFSIYYVFVPKKAEEKVRKFRSLITADHMRISWEKSNTNPLLRLLRWNFTENMPIRQATYLPNRLGDFDLHAIICSRNIIKPWNLKWWFNYDPSFGLEPGFKTSEENVLSALMYTEQKSFDKKSNGFSGKIKIDPNSASGVKPALCYIIYAHDKSLYKKSKRIILNFPGGGFVSMSPPCHDDYLSLWAKNVNAIVVSVDYAKSPEYPFPYAIDQCFEVYKSIVKSNGKCIGVELDYGEQLEVLIVGDSAGANITAATMFKILESDEPLPLPIGLVFIYGLFNFDIRAWMTGPEIDMLKGVTDTAHNPSNTECTNLNPSILESKDHLMYQSPLAIDKENSAYQSTALSWNSGVKPISETILFVKDEENNIPQDSNTSKNTSVNSVNDNNNTKNDLVTNPNIYNEKTRILQDQGKNTNNITEPSNNPQKKSAQNFLSMTSRFTYFSDMILTPEMMRALAILYIGPNNTPDFAKNYYLSPVVAPDELLARFPNTYFMCGEKDPLVDDTIILAGRIREAKSKIRAYGTDSNNVSAKKNNLNVNSLYNLRENGKNTTGKHKVKSSKSNQSSKVSISSESYINSNNIDKTDEENTFRKNKYKPYVRPGRQLAIDNLKQEIRKNLDSSSSSKNTHFYISDSSNPNSSENSESELSDSIAPIGGYKKKTFKMLRMTKFNDASNGTQDTLDSKPKSKGNSITKISSISSLLKWRSSACTESEIDTDKDVWDLTATKSKTELNQQPNLSAEAPDIVVELDADNNKQSDEINNKSTINDKELCSTIIKLKILKGMSHGFMQMGSILPEALSSINTIGEWMNELFCLEERLITSYSRCGSIASLNDFNSSTISMSTSEVFSDDRSSDLENSYNGKSSGYLDSPKIGINHLTSVVTNLSNKVKDKLFLVNIKNDKPAENNKEAKLHNNESNDVNEPKFKAESTNLNSALSAELNYTDNINSPNIYSQAEDNSSENLQDNSGPNYLKDNLTDLCAELNNNNTVEDPTKVLLNSNTIKVVDQKINLSKDFDSKKLNNKENIVIQADTEIQKNESNDVVPTQKSSKGAKSFKKNKVKSKGNSIDRHGNIVVTSVEMLRDRGSHLIENLRK</sequence>
<feature type="region of interest" description="Disordered" evidence="1">
    <location>
        <begin position="1053"/>
        <end position="1077"/>
    </location>
</feature>
<proteinExistence type="predicted"/>
<dbReference type="PANTHER" id="PTHR23025">
    <property type="entry name" value="TRIACYLGLYCEROL LIPASE"/>
    <property type="match status" value="1"/>
</dbReference>
<feature type="region of interest" description="Disordered" evidence="1">
    <location>
        <begin position="515"/>
        <end position="536"/>
    </location>
</feature>
<organism evidence="3 4">
    <name type="scientific">Smittium simulii</name>
    <dbReference type="NCBI Taxonomy" id="133385"/>
    <lineage>
        <taxon>Eukaryota</taxon>
        <taxon>Fungi</taxon>
        <taxon>Fungi incertae sedis</taxon>
        <taxon>Zoopagomycota</taxon>
        <taxon>Kickxellomycotina</taxon>
        <taxon>Harpellomycetes</taxon>
        <taxon>Harpellales</taxon>
        <taxon>Legeriomycetaceae</taxon>
        <taxon>Smittium</taxon>
    </lineage>
</organism>
<dbReference type="GO" id="GO:0005829">
    <property type="term" value="C:cytosol"/>
    <property type="evidence" value="ECO:0007669"/>
    <property type="project" value="TreeGrafter"/>
</dbReference>
<gene>
    <name evidence="3" type="ORF">BB561_005601</name>
</gene>
<feature type="compositionally biased region" description="Polar residues" evidence="1">
    <location>
        <begin position="517"/>
        <end position="536"/>
    </location>
</feature>
<feature type="region of interest" description="Disordered" evidence="1">
    <location>
        <begin position="473"/>
        <end position="503"/>
    </location>
</feature>
<dbReference type="Pfam" id="PF07859">
    <property type="entry name" value="Abhydrolase_3"/>
    <property type="match status" value="2"/>
</dbReference>
<feature type="region of interest" description="Disordered" evidence="1">
    <location>
        <begin position="1143"/>
        <end position="1173"/>
    </location>
</feature>
<feature type="region of interest" description="Disordered" evidence="1">
    <location>
        <begin position="778"/>
        <end position="797"/>
    </location>
</feature>
<feature type="compositionally biased region" description="Polar residues" evidence="1">
    <location>
        <begin position="725"/>
        <end position="735"/>
    </location>
</feature>
<dbReference type="GO" id="GO:0004771">
    <property type="term" value="F:sterol ester esterase activity"/>
    <property type="evidence" value="ECO:0007669"/>
    <property type="project" value="TreeGrafter"/>
</dbReference>
<dbReference type="InterPro" id="IPR013094">
    <property type="entry name" value="AB_hydrolase_3"/>
</dbReference>
<feature type="compositionally biased region" description="Low complexity" evidence="1">
    <location>
        <begin position="666"/>
        <end position="680"/>
    </location>
</feature>
<feature type="compositionally biased region" description="Low complexity" evidence="1">
    <location>
        <begin position="738"/>
        <end position="748"/>
    </location>
</feature>
<feature type="region of interest" description="Disordered" evidence="1">
    <location>
        <begin position="722"/>
        <end position="757"/>
    </location>
</feature>
<dbReference type="EMBL" id="MBFR01000346">
    <property type="protein sequence ID" value="PVU89016.1"/>
    <property type="molecule type" value="Genomic_DNA"/>
</dbReference>
<feature type="domain" description="Alpha/beta hydrolase fold-3" evidence="2">
    <location>
        <begin position="549"/>
        <end position="625"/>
    </location>
</feature>
<dbReference type="OrthoDB" id="5570009at2759"/>
<dbReference type="GO" id="GO:0004806">
    <property type="term" value="F:triacylglycerol lipase activity"/>
    <property type="evidence" value="ECO:0007669"/>
    <property type="project" value="TreeGrafter"/>
</dbReference>
<feature type="region of interest" description="Disordered" evidence="1">
    <location>
        <begin position="651"/>
        <end position="680"/>
    </location>
</feature>
<protein>
    <recommendedName>
        <fullName evidence="2">Alpha/beta hydrolase fold-3 domain-containing protein</fullName>
    </recommendedName>
</protein>
<reference evidence="3 4" key="1">
    <citation type="journal article" date="2018" name="MBio">
        <title>Comparative Genomics Reveals the Core Gene Toolbox for the Fungus-Insect Symbiosis.</title>
        <authorList>
            <person name="Wang Y."/>
            <person name="Stata M."/>
            <person name="Wang W."/>
            <person name="Stajich J.E."/>
            <person name="White M.M."/>
            <person name="Moncalvo J.M."/>
        </authorList>
    </citation>
    <scope>NUCLEOTIDE SEQUENCE [LARGE SCALE GENOMIC DNA]</scope>
    <source>
        <strain evidence="3 4">SWE-8-4</strain>
    </source>
</reference>
<feature type="domain" description="Alpha/beta hydrolase fold-3" evidence="2">
    <location>
        <begin position="271"/>
        <end position="389"/>
    </location>
</feature>
<evidence type="ECO:0000313" key="4">
    <source>
        <dbReference type="Proteomes" id="UP000245383"/>
    </source>
</evidence>
<comment type="caution">
    <text evidence="3">The sequence shown here is derived from an EMBL/GenBank/DDBJ whole genome shotgun (WGS) entry which is preliminary data.</text>
</comment>
<accession>A0A2T9Y9L8</accession>
<evidence type="ECO:0000259" key="2">
    <source>
        <dbReference type="Pfam" id="PF07859"/>
    </source>
</evidence>
<dbReference type="PANTHER" id="PTHR23025:SF3">
    <property type="entry name" value="HORMONE-SENSITIVE LIPASE"/>
    <property type="match status" value="1"/>
</dbReference>
<name>A0A2T9Y9L8_9FUNG</name>
<evidence type="ECO:0000256" key="1">
    <source>
        <dbReference type="SAM" id="MobiDB-lite"/>
    </source>
</evidence>
<dbReference type="SUPFAM" id="SSF53474">
    <property type="entry name" value="alpha/beta-Hydrolases"/>
    <property type="match status" value="1"/>
</dbReference>